<dbReference type="Proteomes" id="UP000594778">
    <property type="component" value="Chromosome"/>
</dbReference>
<organism evidence="1 2">
    <name type="scientific">Delftia acidovorans</name>
    <name type="common">Pseudomonas acidovorans</name>
    <name type="synonym">Comamonas acidovorans</name>
    <dbReference type="NCBI Taxonomy" id="80866"/>
    <lineage>
        <taxon>Bacteria</taxon>
        <taxon>Pseudomonadati</taxon>
        <taxon>Pseudomonadota</taxon>
        <taxon>Betaproteobacteria</taxon>
        <taxon>Burkholderiales</taxon>
        <taxon>Comamonadaceae</taxon>
        <taxon>Delftia</taxon>
    </lineage>
</organism>
<dbReference type="AlphaFoldDB" id="A0A7T2VZX7"/>
<gene>
    <name evidence="1" type="ORF">I6G66_03665</name>
</gene>
<evidence type="ECO:0000313" key="1">
    <source>
        <dbReference type="EMBL" id="QPS09160.1"/>
    </source>
</evidence>
<dbReference type="RefSeq" id="WP_183021432.1">
    <property type="nucleotide sequence ID" value="NZ_CBDHEQ010000002.1"/>
</dbReference>
<evidence type="ECO:0000313" key="2">
    <source>
        <dbReference type="Proteomes" id="UP000594778"/>
    </source>
</evidence>
<sequence>MVKDIPNAKIQIMDLLKIICNHQITQNKQILDEDNSFEISRVLENYISNPKHKRQRYTMPPESSVAEMETREGLGLFDKLSDIDLWIDGEPSDLTAVFRIKTSACTGESTVFLYDLKVL</sequence>
<name>A0A7T2VZX7_DELAC</name>
<proteinExistence type="predicted"/>
<reference evidence="1 2" key="1">
    <citation type="submission" date="2020-12" db="EMBL/GenBank/DDBJ databases">
        <title>FDA dAtabase for Regulatory Grade micrObial Sequences (FDA-ARGOS): Supporting development and validation of Infectious Disease Dx tests.</title>
        <authorList>
            <person name="Sproer C."/>
            <person name="Gronow S."/>
            <person name="Severitt S."/>
            <person name="Schroder I."/>
            <person name="Tallon L."/>
            <person name="Sadzewicz L."/>
            <person name="Zhao X."/>
            <person name="Boylan J."/>
            <person name="Ott S."/>
            <person name="Bowen H."/>
            <person name="Vavikolanu K."/>
            <person name="Mehta A."/>
            <person name="Aluvathingal J."/>
            <person name="Nadendla S."/>
            <person name="Lowell S."/>
            <person name="Myers T."/>
            <person name="Yan Y."/>
            <person name="Sichtig H."/>
        </authorList>
    </citation>
    <scope>NUCLEOTIDE SEQUENCE [LARGE SCALE GENOMIC DNA]</scope>
    <source>
        <strain evidence="1 2">FDAARGOS_909</strain>
    </source>
</reference>
<dbReference type="EMBL" id="CP065668">
    <property type="protein sequence ID" value="QPS09160.1"/>
    <property type="molecule type" value="Genomic_DNA"/>
</dbReference>
<accession>A0A7T2VZX7</accession>
<protein>
    <submittedName>
        <fullName evidence="1">Uncharacterized protein</fullName>
    </submittedName>
</protein>